<protein>
    <recommendedName>
        <fullName evidence="5">Head-tail adaptor protein</fullName>
    </recommendedName>
</protein>
<keyword evidence="4" id="KW-1185">Reference proteome</keyword>
<evidence type="ECO:0000313" key="1">
    <source>
        <dbReference type="EMBL" id="GEQ49816.1"/>
    </source>
</evidence>
<evidence type="ECO:0000313" key="2">
    <source>
        <dbReference type="EMBL" id="GEQ54782.1"/>
    </source>
</evidence>
<dbReference type="Pfam" id="PF05521">
    <property type="entry name" value="Phage_HCP"/>
    <property type="match status" value="1"/>
</dbReference>
<name>A0AAN4UC95_9ENTE</name>
<dbReference type="Proteomes" id="UP000886607">
    <property type="component" value="Unassembled WGS sequence"/>
</dbReference>
<comment type="caution">
    <text evidence="2">The sequence shown here is derived from an EMBL/GenBank/DDBJ whole genome shotgun (WGS) entry which is preliminary data.</text>
</comment>
<reference evidence="2" key="2">
    <citation type="journal article" date="2020" name="Int. Dairy J.">
        <title>Lactic acid bacterial diversity in Brie cheese focusing on salt concentration and pH of isolation medium and characterisation of halophilic and alkaliphilic lactic acid bacterial isolates.</title>
        <authorList>
            <person name="Unno R."/>
            <person name="Matsutani M."/>
            <person name="Suzuki T."/>
            <person name="Kodama K."/>
            <person name="Matsushita H."/>
            <person name="Yamasato K."/>
            <person name="Koizumi Y."/>
            <person name="Ishikawa M."/>
        </authorList>
    </citation>
    <scope>NUCLEOTIDE SEQUENCE</scope>
    <source>
        <strain evidence="2">7C1</strain>
        <strain evidence="1">8C4</strain>
    </source>
</reference>
<dbReference type="Gene3D" id="2.40.10.270">
    <property type="entry name" value="Bacteriophage SPP1 head-tail adaptor protein"/>
    <property type="match status" value="1"/>
</dbReference>
<gene>
    <name evidence="1" type="ORF">TK11N_16680</name>
    <name evidence="2" type="ORF">TK2N_16260</name>
</gene>
<dbReference type="Proteomes" id="UP000886597">
    <property type="component" value="Unassembled WGS sequence"/>
</dbReference>
<evidence type="ECO:0008006" key="5">
    <source>
        <dbReference type="Google" id="ProtNLM"/>
    </source>
</evidence>
<dbReference type="AlphaFoldDB" id="A0AAN4UC95"/>
<accession>A0AAN4UC95</accession>
<dbReference type="RefSeq" id="WP_202584123.1">
    <property type="nucleotide sequence ID" value="NZ_BKBO01000026.1"/>
</dbReference>
<evidence type="ECO:0000313" key="3">
    <source>
        <dbReference type="Proteomes" id="UP000886597"/>
    </source>
</evidence>
<reference evidence="2" key="1">
    <citation type="submission" date="2019-08" db="EMBL/GenBank/DDBJ databases">
        <authorList>
            <person name="Ishikawa M."/>
            <person name="Suzuki T."/>
            <person name="Matsutani M."/>
        </authorList>
    </citation>
    <scope>NUCLEOTIDE SEQUENCE</scope>
    <source>
        <strain evidence="2">7C1</strain>
        <strain evidence="1">8C4</strain>
    </source>
</reference>
<dbReference type="InterPro" id="IPR008767">
    <property type="entry name" value="Phage_SPP1_head-tail_adaptor"/>
</dbReference>
<sequence>MPIVNHPNELQERVTFIELVESDGPEAGMTEEKELFSCWAKVRTQLIKDVKENKLTDYENTLELVIRQQQDYAIDNEMLLKWNGNTYNLIEINPDYAEKAYMVLVVKIRE</sequence>
<evidence type="ECO:0000313" key="4">
    <source>
        <dbReference type="Proteomes" id="UP000886607"/>
    </source>
</evidence>
<dbReference type="InterPro" id="IPR038666">
    <property type="entry name" value="SSP1_head-tail_sf"/>
</dbReference>
<dbReference type="EMBL" id="BKBQ01000025">
    <property type="protein sequence ID" value="GEQ54782.1"/>
    <property type="molecule type" value="Genomic_DNA"/>
</dbReference>
<dbReference type="EMBL" id="BKBO01000026">
    <property type="protein sequence ID" value="GEQ49816.1"/>
    <property type="molecule type" value="Genomic_DNA"/>
</dbReference>
<organism evidence="2 3">
    <name type="scientific">Tetragenococcus koreensis</name>
    <dbReference type="NCBI Taxonomy" id="290335"/>
    <lineage>
        <taxon>Bacteria</taxon>
        <taxon>Bacillati</taxon>
        <taxon>Bacillota</taxon>
        <taxon>Bacilli</taxon>
        <taxon>Lactobacillales</taxon>
        <taxon>Enterococcaceae</taxon>
        <taxon>Tetragenococcus</taxon>
    </lineage>
</organism>
<proteinExistence type="predicted"/>